<dbReference type="InterPro" id="IPR004358">
    <property type="entry name" value="Sig_transdc_His_kin-like_C"/>
</dbReference>
<comment type="catalytic activity">
    <reaction evidence="1">
        <text>ATP + protein L-histidine = ADP + protein N-phospho-L-histidine.</text>
        <dbReference type="EC" id="2.7.13.3"/>
    </reaction>
</comment>
<evidence type="ECO:0000313" key="13">
    <source>
        <dbReference type="Proteomes" id="UP001597119"/>
    </source>
</evidence>
<evidence type="ECO:0000313" key="12">
    <source>
        <dbReference type="EMBL" id="MFD1589248.1"/>
    </source>
</evidence>
<dbReference type="EMBL" id="JBHUDJ010000014">
    <property type="protein sequence ID" value="MFD1589248.1"/>
    <property type="molecule type" value="Genomic_DNA"/>
</dbReference>
<evidence type="ECO:0000259" key="10">
    <source>
        <dbReference type="PROSITE" id="PS50112"/>
    </source>
</evidence>
<dbReference type="SMART" id="SM00091">
    <property type="entry name" value="PAS"/>
    <property type="match status" value="1"/>
</dbReference>
<evidence type="ECO:0000256" key="7">
    <source>
        <dbReference type="PROSITE-ProRule" id="PRU00169"/>
    </source>
</evidence>
<proteinExistence type="predicted"/>
<name>A0ABD6CHA6_9EURY</name>
<dbReference type="SUPFAM" id="SSF55785">
    <property type="entry name" value="PYP-like sensor domain (PAS domain)"/>
    <property type="match status" value="1"/>
</dbReference>
<feature type="modified residue" description="4-aspartylphosphate" evidence="7">
    <location>
        <position position="61"/>
    </location>
</feature>
<keyword evidence="4" id="KW-0808">Transferase</keyword>
<evidence type="ECO:0000256" key="5">
    <source>
        <dbReference type="ARBA" id="ARBA00022777"/>
    </source>
</evidence>
<evidence type="ECO:0000259" key="11">
    <source>
        <dbReference type="PROSITE" id="PS50113"/>
    </source>
</evidence>
<dbReference type="InterPro" id="IPR035965">
    <property type="entry name" value="PAS-like_dom_sf"/>
</dbReference>
<dbReference type="PRINTS" id="PR00344">
    <property type="entry name" value="BCTRLSENSOR"/>
</dbReference>
<dbReference type="InterPro" id="IPR005467">
    <property type="entry name" value="His_kinase_dom"/>
</dbReference>
<dbReference type="Gene3D" id="3.40.50.2300">
    <property type="match status" value="1"/>
</dbReference>
<dbReference type="InterPro" id="IPR050736">
    <property type="entry name" value="Sensor_HK_Regulatory"/>
</dbReference>
<dbReference type="InterPro" id="IPR003594">
    <property type="entry name" value="HATPase_dom"/>
</dbReference>
<dbReference type="Gene3D" id="3.30.450.20">
    <property type="entry name" value="PAS domain"/>
    <property type="match status" value="1"/>
</dbReference>
<keyword evidence="13" id="KW-1185">Reference proteome</keyword>
<dbReference type="CDD" id="cd00130">
    <property type="entry name" value="PAS"/>
    <property type="match status" value="1"/>
</dbReference>
<accession>A0ABD6CHA6</accession>
<feature type="domain" description="PAC" evidence="11">
    <location>
        <begin position="244"/>
        <end position="296"/>
    </location>
</feature>
<evidence type="ECO:0000259" key="8">
    <source>
        <dbReference type="PROSITE" id="PS50109"/>
    </source>
</evidence>
<dbReference type="SUPFAM" id="SSF55874">
    <property type="entry name" value="ATPase domain of HSP90 chaperone/DNA topoisomerase II/histidine kinase"/>
    <property type="match status" value="1"/>
</dbReference>
<dbReference type="InterPro" id="IPR036890">
    <property type="entry name" value="HATPase_C_sf"/>
</dbReference>
<keyword evidence="6" id="KW-0902">Two-component regulatory system</keyword>
<organism evidence="12 13">
    <name type="scientific">Halorientalis brevis</name>
    <dbReference type="NCBI Taxonomy" id="1126241"/>
    <lineage>
        <taxon>Archaea</taxon>
        <taxon>Methanobacteriati</taxon>
        <taxon>Methanobacteriota</taxon>
        <taxon>Stenosarchaea group</taxon>
        <taxon>Halobacteria</taxon>
        <taxon>Halobacteriales</taxon>
        <taxon>Haloarculaceae</taxon>
        <taxon>Halorientalis</taxon>
    </lineage>
</organism>
<dbReference type="Gene3D" id="3.30.565.10">
    <property type="entry name" value="Histidine kinase-like ATPase, C-terminal domain"/>
    <property type="match status" value="1"/>
</dbReference>
<evidence type="ECO:0000256" key="3">
    <source>
        <dbReference type="ARBA" id="ARBA00022553"/>
    </source>
</evidence>
<feature type="domain" description="PAS" evidence="10">
    <location>
        <begin position="172"/>
        <end position="242"/>
    </location>
</feature>
<dbReference type="PROSITE" id="PS50113">
    <property type="entry name" value="PAC"/>
    <property type="match status" value="1"/>
</dbReference>
<evidence type="ECO:0000259" key="9">
    <source>
        <dbReference type="PROSITE" id="PS50110"/>
    </source>
</evidence>
<dbReference type="PROSITE" id="PS50109">
    <property type="entry name" value="HIS_KIN"/>
    <property type="match status" value="1"/>
</dbReference>
<dbReference type="SMART" id="SM00388">
    <property type="entry name" value="HisKA"/>
    <property type="match status" value="1"/>
</dbReference>
<dbReference type="InterPro" id="IPR036097">
    <property type="entry name" value="HisK_dim/P_sf"/>
</dbReference>
<dbReference type="RefSeq" id="WP_247378971.1">
    <property type="nucleotide sequence ID" value="NZ_JALLGV010000005.1"/>
</dbReference>
<dbReference type="EC" id="2.7.13.3" evidence="2"/>
<dbReference type="Gene3D" id="1.10.287.130">
    <property type="match status" value="1"/>
</dbReference>
<feature type="domain" description="Response regulatory" evidence="9">
    <location>
        <begin position="10"/>
        <end position="126"/>
    </location>
</feature>
<gene>
    <name evidence="12" type="ORF">ACFR9U_19900</name>
</gene>
<dbReference type="CDD" id="cd00156">
    <property type="entry name" value="REC"/>
    <property type="match status" value="1"/>
</dbReference>
<dbReference type="InterPro" id="IPR011006">
    <property type="entry name" value="CheY-like_superfamily"/>
</dbReference>
<dbReference type="GO" id="GO:0000160">
    <property type="term" value="P:phosphorelay signal transduction system"/>
    <property type="evidence" value="ECO:0007669"/>
    <property type="project" value="UniProtKB-KW"/>
</dbReference>
<dbReference type="Proteomes" id="UP001597119">
    <property type="component" value="Unassembled WGS sequence"/>
</dbReference>
<dbReference type="Pfam" id="PF02518">
    <property type="entry name" value="HATPase_c"/>
    <property type="match status" value="1"/>
</dbReference>
<dbReference type="GO" id="GO:0004673">
    <property type="term" value="F:protein histidine kinase activity"/>
    <property type="evidence" value="ECO:0007669"/>
    <property type="project" value="UniProtKB-EC"/>
</dbReference>
<evidence type="ECO:0000256" key="4">
    <source>
        <dbReference type="ARBA" id="ARBA00022679"/>
    </source>
</evidence>
<dbReference type="SMART" id="SM00086">
    <property type="entry name" value="PAC"/>
    <property type="match status" value="1"/>
</dbReference>
<keyword evidence="5" id="KW-0418">Kinase</keyword>
<dbReference type="InterPro" id="IPR000014">
    <property type="entry name" value="PAS"/>
</dbReference>
<comment type="caution">
    <text evidence="12">The sequence shown here is derived from an EMBL/GenBank/DDBJ whole genome shotgun (WGS) entry which is preliminary data.</text>
</comment>
<dbReference type="PROSITE" id="PS50110">
    <property type="entry name" value="RESPONSE_REGULATORY"/>
    <property type="match status" value="1"/>
</dbReference>
<dbReference type="InterPro" id="IPR000700">
    <property type="entry name" value="PAS-assoc_C"/>
</dbReference>
<dbReference type="CDD" id="cd00075">
    <property type="entry name" value="HATPase"/>
    <property type="match status" value="1"/>
</dbReference>
<dbReference type="PANTHER" id="PTHR43711">
    <property type="entry name" value="TWO-COMPONENT HISTIDINE KINASE"/>
    <property type="match status" value="1"/>
</dbReference>
<evidence type="ECO:0000256" key="2">
    <source>
        <dbReference type="ARBA" id="ARBA00012438"/>
    </source>
</evidence>
<dbReference type="InterPro" id="IPR001610">
    <property type="entry name" value="PAC"/>
</dbReference>
<dbReference type="SMART" id="SM00448">
    <property type="entry name" value="REC"/>
    <property type="match status" value="1"/>
</dbReference>
<dbReference type="Pfam" id="PF00072">
    <property type="entry name" value="Response_reg"/>
    <property type="match status" value="1"/>
</dbReference>
<evidence type="ECO:0000256" key="6">
    <source>
        <dbReference type="ARBA" id="ARBA00023012"/>
    </source>
</evidence>
<dbReference type="InterPro" id="IPR003661">
    <property type="entry name" value="HisK_dim/P_dom"/>
</dbReference>
<sequence length="497" mass="54487">MSDVDVDPIRVLHVDDDPEIVDLAATFLKREDDRLDVELAETAGEALDVVREGTIHCIISDYQLPDMACDEFAAAAREEAPGIPFVLFTGRDRAQLDDDLLDTAVTAYLQKGSGTEQYGELADEILTAVAEYEQIRTDGGRPEASSYRTDGGSKTDSRAVAQLFERVDDDDRERVLVEALDAIDDAFFILDEDGEIVYWNTYIPAVTGYDEGEIAGMEPAEFFASEHRERIDDAIAETVATGSAEVEAAVRKKSGDELPAEFRGARLTDDEGTVVGIAGVARDVSDRVTYERELERQNERLEELIGAVSHDLRNPLNVITGRLQLARELGDEEHFDALERATHRMEALIEDLVELARKGHTVADGDSVPLDALAETAWSGLDTADATLSIETDRTVVADEPRLRQVLENLFRNSVEHAGDEPAVTLGEMEDGFYVADDGPGIPEDDRERLLEYGESTTQHGTGLGLAIVRRIAEAHGWSFSITDSESGGTRVEITGL</sequence>
<dbReference type="CDD" id="cd00082">
    <property type="entry name" value="HisKA"/>
    <property type="match status" value="1"/>
</dbReference>
<dbReference type="SUPFAM" id="SSF52172">
    <property type="entry name" value="CheY-like"/>
    <property type="match status" value="1"/>
</dbReference>
<keyword evidence="3 7" id="KW-0597">Phosphoprotein</keyword>
<dbReference type="SUPFAM" id="SSF47384">
    <property type="entry name" value="Homodimeric domain of signal transducing histidine kinase"/>
    <property type="match status" value="1"/>
</dbReference>
<dbReference type="PANTHER" id="PTHR43711:SF1">
    <property type="entry name" value="HISTIDINE KINASE 1"/>
    <property type="match status" value="1"/>
</dbReference>
<reference evidence="12 13" key="1">
    <citation type="journal article" date="2019" name="Int. J. Syst. Evol. Microbiol.">
        <title>The Global Catalogue of Microorganisms (GCM) 10K type strain sequencing project: providing services to taxonomists for standard genome sequencing and annotation.</title>
        <authorList>
            <consortium name="The Broad Institute Genomics Platform"/>
            <consortium name="The Broad Institute Genome Sequencing Center for Infectious Disease"/>
            <person name="Wu L."/>
            <person name="Ma J."/>
        </authorList>
    </citation>
    <scope>NUCLEOTIDE SEQUENCE [LARGE SCALE GENOMIC DNA]</scope>
    <source>
        <strain evidence="12 13">CGMCC 1.12125</strain>
    </source>
</reference>
<dbReference type="Pfam" id="PF00512">
    <property type="entry name" value="HisKA"/>
    <property type="match status" value="1"/>
</dbReference>
<protein>
    <recommendedName>
        <fullName evidence="2">histidine kinase</fullName>
        <ecNumber evidence="2">2.7.13.3</ecNumber>
    </recommendedName>
</protein>
<dbReference type="PROSITE" id="PS50112">
    <property type="entry name" value="PAS"/>
    <property type="match status" value="1"/>
</dbReference>
<dbReference type="AlphaFoldDB" id="A0ABD6CHA6"/>
<evidence type="ECO:0000256" key="1">
    <source>
        <dbReference type="ARBA" id="ARBA00000085"/>
    </source>
</evidence>
<dbReference type="InterPro" id="IPR013656">
    <property type="entry name" value="PAS_4"/>
</dbReference>
<dbReference type="SMART" id="SM00387">
    <property type="entry name" value="HATPase_c"/>
    <property type="match status" value="1"/>
</dbReference>
<feature type="domain" description="Histidine kinase" evidence="8">
    <location>
        <begin position="307"/>
        <end position="497"/>
    </location>
</feature>
<dbReference type="NCBIfam" id="TIGR00229">
    <property type="entry name" value="sensory_box"/>
    <property type="match status" value="1"/>
</dbReference>
<dbReference type="InterPro" id="IPR001789">
    <property type="entry name" value="Sig_transdc_resp-reg_receiver"/>
</dbReference>
<dbReference type="Pfam" id="PF08448">
    <property type="entry name" value="PAS_4"/>
    <property type="match status" value="1"/>
</dbReference>